<dbReference type="GO" id="GO:0090575">
    <property type="term" value="C:RNA polymerase II transcription regulator complex"/>
    <property type="evidence" value="ECO:0007669"/>
    <property type="project" value="TreeGrafter"/>
</dbReference>
<reference evidence="6 7" key="1">
    <citation type="submission" date="2016-07" db="EMBL/GenBank/DDBJ databases">
        <title>Pervasive Adenine N6-methylation of Active Genes in Fungi.</title>
        <authorList>
            <consortium name="DOE Joint Genome Institute"/>
            <person name="Mondo S.J."/>
            <person name="Dannebaum R.O."/>
            <person name="Kuo R.C."/>
            <person name="Labutti K."/>
            <person name="Haridas S."/>
            <person name="Kuo A."/>
            <person name="Salamov A."/>
            <person name="Ahrendt S.R."/>
            <person name="Lipzen A."/>
            <person name="Sullivan W."/>
            <person name="Andreopoulos W.B."/>
            <person name="Clum A."/>
            <person name="Lindquist E."/>
            <person name="Daum C."/>
            <person name="Ramamoorthy G.K."/>
            <person name="Gryganskyi A."/>
            <person name="Culley D."/>
            <person name="Magnuson J.K."/>
            <person name="James T.Y."/>
            <person name="O'Malley M.A."/>
            <person name="Stajich J.E."/>
            <person name="Spatafora J.W."/>
            <person name="Visel A."/>
            <person name="Grigoriev I.V."/>
        </authorList>
    </citation>
    <scope>NUCLEOTIDE SEQUENCE [LARGE SCALE GENOMIC DNA]</scope>
    <source>
        <strain evidence="6 7">NRRL 1336</strain>
    </source>
</reference>
<dbReference type="PROSITE" id="PS00036">
    <property type="entry name" value="BZIP_BASIC"/>
    <property type="match status" value="1"/>
</dbReference>
<dbReference type="PANTHER" id="PTHR40621">
    <property type="entry name" value="TRANSCRIPTION FACTOR KAPC-RELATED"/>
    <property type="match status" value="1"/>
</dbReference>
<dbReference type="AlphaFoldDB" id="A0A1X2I420"/>
<dbReference type="InterPro" id="IPR050936">
    <property type="entry name" value="AP-1-like"/>
</dbReference>
<evidence type="ECO:0000256" key="3">
    <source>
        <dbReference type="SAM" id="Coils"/>
    </source>
</evidence>
<evidence type="ECO:0000256" key="4">
    <source>
        <dbReference type="SAM" id="MobiDB-lite"/>
    </source>
</evidence>
<feature type="region of interest" description="Disordered" evidence="4">
    <location>
        <begin position="1"/>
        <end position="48"/>
    </location>
</feature>
<gene>
    <name evidence="6" type="ORF">BCR42DRAFT_424331</name>
</gene>
<dbReference type="InterPro" id="IPR046347">
    <property type="entry name" value="bZIP_sf"/>
</dbReference>
<dbReference type="InterPro" id="IPR004827">
    <property type="entry name" value="bZIP"/>
</dbReference>
<evidence type="ECO:0000256" key="1">
    <source>
        <dbReference type="ARBA" id="ARBA00004123"/>
    </source>
</evidence>
<dbReference type="SUPFAM" id="SSF57959">
    <property type="entry name" value="Leucine zipper domain"/>
    <property type="match status" value="1"/>
</dbReference>
<dbReference type="OrthoDB" id="2285533at2759"/>
<comment type="caution">
    <text evidence="6">The sequence shown here is derived from an EMBL/GenBank/DDBJ whole genome shotgun (WGS) entry which is preliminary data.</text>
</comment>
<dbReference type="Gene3D" id="1.20.5.170">
    <property type="match status" value="1"/>
</dbReference>
<feature type="coiled-coil region" evidence="3">
    <location>
        <begin position="50"/>
        <end position="98"/>
    </location>
</feature>
<organism evidence="6 7">
    <name type="scientific">Absidia repens</name>
    <dbReference type="NCBI Taxonomy" id="90262"/>
    <lineage>
        <taxon>Eukaryota</taxon>
        <taxon>Fungi</taxon>
        <taxon>Fungi incertae sedis</taxon>
        <taxon>Mucoromycota</taxon>
        <taxon>Mucoromycotina</taxon>
        <taxon>Mucoromycetes</taxon>
        <taxon>Mucorales</taxon>
        <taxon>Cunninghamellaceae</taxon>
        <taxon>Absidia</taxon>
    </lineage>
</organism>
<dbReference type="GO" id="GO:0000976">
    <property type="term" value="F:transcription cis-regulatory region binding"/>
    <property type="evidence" value="ECO:0007669"/>
    <property type="project" value="InterPro"/>
</dbReference>
<evidence type="ECO:0000259" key="5">
    <source>
        <dbReference type="PROSITE" id="PS00036"/>
    </source>
</evidence>
<feature type="compositionally biased region" description="Polar residues" evidence="4">
    <location>
        <begin position="1"/>
        <end position="16"/>
    </location>
</feature>
<evidence type="ECO:0000313" key="7">
    <source>
        <dbReference type="Proteomes" id="UP000193560"/>
    </source>
</evidence>
<sequence>MSSSDSSLRSKANVNKRTSSGRRRTFSTEQRKDRNRQAQAAFRERRSQTTKTLKETILELQSTVEQLQQSIIEANGRAEKAEQRCQILQDEIQYVNTSLSCFLTSPSLPCYTSPQLLQSSTISPVTNMAPIYQQESWTPTDTKILSTLLLNQWNKSCDQDLPIKPISVNFLGESTF</sequence>
<comment type="subcellular location">
    <subcellularLocation>
        <location evidence="1">Nucleus</location>
    </subcellularLocation>
</comment>
<dbReference type="GO" id="GO:0001228">
    <property type="term" value="F:DNA-binding transcription activator activity, RNA polymerase II-specific"/>
    <property type="evidence" value="ECO:0007669"/>
    <property type="project" value="TreeGrafter"/>
</dbReference>
<keyword evidence="3" id="KW-0175">Coiled coil</keyword>
<keyword evidence="2" id="KW-0539">Nucleus</keyword>
<evidence type="ECO:0000313" key="6">
    <source>
        <dbReference type="EMBL" id="ORZ08948.1"/>
    </source>
</evidence>
<dbReference type="STRING" id="90262.A0A1X2I420"/>
<name>A0A1X2I420_9FUNG</name>
<proteinExistence type="predicted"/>
<dbReference type="CDD" id="cd14688">
    <property type="entry name" value="bZIP_YAP"/>
    <property type="match status" value="1"/>
</dbReference>
<dbReference type="Proteomes" id="UP000193560">
    <property type="component" value="Unassembled WGS sequence"/>
</dbReference>
<dbReference type="PANTHER" id="PTHR40621:SF9">
    <property type="entry name" value="MEAB PROTEIN"/>
    <property type="match status" value="1"/>
</dbReference>
<feature type="domain" description="BZIP" evidence="5">
    <location>
        <begin position="31"/>
        <end position="45"/>
    </location>
</feature>
<keyword evidence="7" id="KW-1185">Reference proteome</keyword>
<feature type="compositionally biased region" description="Basic and acidic residues" evidence="4">
    <location>
        <begin position="29"/>
        <end position="48"/>
    </location>
</feature>
<protein>
    <recommendedName>
        <fullName evidence="5">BZIP domain-containing protein</fullName>
    </recommendedName>
</protein>
<accession>A0A1X2I420</accession>
<evidence type="ECO:0000256" key="2">
    <source>
        <dbReference type="ARBA" id="ARBA00023242"/>
    </source>
</evidence>
<dbReference type="EMBL" id="MCGE01000029">
    <property type="protein sequence ID" value="ORZ08948.1"/>
    <property type="molecule type" value="Genomic_DNA"/>
</dbReference>